<evidence type="ECO:0000313" key="2">
    <source>
        <dbReference type="Proteomes" id="UP000324222"/>
    </source>
</evidence>
<evidence type="ECO:0000313" key="1">
    <source>
        <dbReference type="EMBL" id="MPC82196.1"/>
    </source>
</evidence>
<gene>
    <name evidence="1" type="ORF">E2C01_076844</name>
</gene>
<name>A0A5B7IK49_PORTR</name>
<dbReference type="Proteomes" id="UP000324222">
    <property type="component" value="Unassembled WGS sequence"/>
</dbReference>
<protein>
    <submittedName>
        <fullName evidence="1">Uncharacterized protein</fullName>
    </submittedName>
</protein>
<keyword evidence="2" id="KW-1185">Reference proteome</keyword>
<dbReference type="AlphaFoldDB" id="A0A5B7IK49"/>
<accession>A0A5B7IK49</accession>
<comment type="caution">
    <text evidence="1">The sequence shown here is derived from an EMBL/GenBank/DDBJ whole genome shotgun (WGS) entry which is preliminary data.</text>
</comment>
<dbReference type="EMBL" id="VSRR010059101">
    <property type="protein sequence ID" value="MPC82196.1"/>
    <property type="molecule type" value="Genomic_DNA"/>
</dbReference>
<proteinExistence type="predicted"/>
<sequence length="92" mass="10157">MKRGSTNVPQHSTGQLVELKLSCTHSPTTRIKPSCFLTGFVFTWHMYTPWSFLVSLVTVSTHAWASCAAEMRGFLVMTCVATVSTVRPPVPL</sequence>
<reference evidence="1 2" key="1">
    <citation type="submission" date="2019-05" db="EMBL/GenBank/DDBJ databases">
        <title>Another draft genome of Portunus trituberculatus and its Hox gene families provides insights of decapod evolution.</title>
        <authorList>
            <person name="Jeong J.-H."/>
            <person name="Song I."/>
            <person name="Kim S."/>
            <person name="Choi T."/>
            <person name="Kim D."/>
            <person name="Ryu S."/>
            <person name="Kim W."/>
        </authorList>
    </citation>
    <scope>NUCLEOTIDE SEQUENCE [LARGE SCALE GENOMIC DNA]</scope>
    <source>
        <tissue evidence="1">Muscle</tissue>
    </source>
</reference>
<organism evidence="1 2">
    <name type="scientific">Portunus trituberculatus</name>
    <name type="common">Swimming crab</name>
    <name type="synonym">Neptunus trituberculatus</name>
    <dbReference type="NCBI Taxonomy" id="210409"/>
    <lineage>
        <taxon>Eukaryota</taxon>
        <taxon>Metazoa</taxon>
        <taxon>Ecdysozoa</taxon>
        <taxon>Arthropoda</taxon>
        <taxon>Crustacea</taxon>
        <taxon>Multicrustacea</taxon>
        <taxon>Malacostraca</taxon>
        <taxon>Eumalacostraca</taxon>
        <taxon>Eucarida</taxon>
        <taxon>Decapoda</taxon>
        <taxon>Pleocyemata</taxon>
        <taxon>Brachyura</taxon>
        <taxon>Eubrachyura</taxon>
        <taxon>Portunoidea</taxon>
        <taxon>Portunidae</taxon>
        <taxon>Portuninae</taxon>
        <taxon>Portunus</taxon>
    </lineage>
</organism>